<gene>
    <name evidence="1" type="ORF">PBS001_LOCUS6718</name>
</gene>
<comment type="caution">
    <text evidence="1">The sequence shown here is derived from an EMBL/GenBank/DDBJ whole genome shotgun (WGS) entry which is preliminary data.</text>
</comment>
<protein>
    <submittedName>
        <fullName evidence="1">Uncharacterized protein</fullName>
    </submittedName>
</protein>
<accession>A0ABN8D5C8</accession>
<dbReference type="EMBL" id="CAKLCB010000337">
    <property type="protein sequence ID" value="CAH0520225.1"/>
    <property type="molecule type" value="Genomic_DNA"/>
</dbReference>
<evidence type="ECO:0000313" key="1">
    <source>
        <dbReference type="EMBL" id="CAH0520225.1"/>
    </source>
</evidence>
<sequence>MFYSNQSVNENLSYDEISFQSVNENLSYDNIIFFGHLRGLTLAHNIQRVKRIVLDALSLVCLLRFLLQIPI</sequence>
<dbReference type="Proteomes" id="UP001158986">
    <property type="component" value="Unassembled WGS sequence"/>
</dbReference>
<proteinExistence type="predicted"/>
<name>A0ABN8D5C8_9STRA</name>
<organism evidence="1 2">
    <name type="scientific">Peronospora belbahrii</name>
    <dbReference type="NCBI Taxonomy" id="622444"/>
    <lineage>
        <taxon>Eukaryota</taxon>
        <taxon>Sar</taxon>
        <taxon>Stramenopiles</taxon>
        <taxon>Oomycota</taxon>
        <taxon>Peronosporomycetes</taxon>
        <taxon>Peronosporales</taxon>
        <taxon>Peronosporaceae</taxon>
        <taxon>Peronospora</taxon>
    </lineage>
</organism>
<evidence type="ECO:0000313" key="2">
    <source>
        <dbReference type="Proteomes" id="UP001158986"/>
    </source>
</evidence>
<keyword evidence="2" id="KW-1185">Reference proteome</keyword>
<reference evidence="1 2" key="1">
    <citation type="submission" date="2021-11" db="EMBL/GenBank/DDBJ databases">
        <authorList>
            <person name="Islam A."/>
            <person name="Islam S."/>
            <person name="Flora M.S."/>
            <person name="Rahman M."/>
            <person name="Ziaur R.M."/>
            <person name="Epstein J.H."/>
            <person name="Hassan M."/>
            <person name="Klassen M."/>
            <person name="Woodard K."/>
            <person name="Webb A."/>
            <person name="Webby R.J."/>
            <person name="El Zowalaty M.E."/>
        </authorList>
    </citation>
    <scope>NUCLEOTIDE SEQUENCE [LARGE SCALE GENOMIC DNA]</scope>
    <source>
        <strain evidence="1">Pbs1</strain>
    </source>
</reference>